<organism evidence="3 4">
    <name type="scientific">Gracilibacillus halophilus YIM-C55.5</name>
    <dbReference type="NCBI Taxonomy" id="1308866"/>
    <lineage>
        <taxon>Bacteria</taxon>
        <taxon>Bacillati</taxon>
        <taxon>Bacillota</taxon>
        <taxon>Bacilli</taxon>
        <taxon>Bacillales</taxon>
        <taxon>Bacillaceae</taxon>
        <taxon>Gracilibacillus</taxon>
    </lineage>
</organism>
<dbReference type="PANTHER" id="PTHR38034:SF1">
    <property type="entry name" value="INNER MEMBRANE PROTEIN YPJD"/>
    <property type="match status" value="1"/>
</dbReference>
<gene>
    <name evidence="3" type="ORF">J416_02721</name>
</gene>
<feature type="transmembrane region" description="Helical" evidence="1">
    <location>
        <begin position="94"/>
        <end position="111"/>
    </location>
</feature>
<evidence type="ECO:0000313" key="4">
    <source>
        <dbReference type="Proteomes" id="UP000012283"/>
    </source>
</evidence>
<sequence length="272" mass="32823">MLEERFIQEWMLFLYGISVIFYFIDFLYQNQRANRVAFWLLSMVWLMQTIFLFIEMLTASQIPIQTFNDGLYTYTWIMITISLIIHRVYRLEFFMFFMSVFGFIVMVLHMIRSTQIVDAEQIPFLLDEMLLAHIVSALTAYGLFTVSFILAMLFHMQYYLLKQKNNYKWLRRFQDLEGLERRAFHFIVLAEPLLLLSIILGVVWAYMTGTEFYWGDSKTIGSMIVLVLYGWYIYRRIRRNDRGKAILRLNLFCFCILLINFFLFNTLSNFHF</sequence>
<feature type="transmembrane region" description="Helical" evidence="1">
    <location>
        <begin position="36"/>
        <end position="59"/>
    </location>
</feature>
<evidence type="ECO:0000313" key="3">
    <source>
        <dbReference type="EMBL" id="ENH97932.1"/>
    </source>
</evidence>
<dbReference type="Proteomes" id="UP000012283">
    <property type="component" value="Unassembled WGS sequence"/>
</dbReference>
<dbReference type="EMBL" id="APML01000010">
    <property type="protein sequence ID" value="ENH97932.1"/>
    <property type="molecule type" value="Genomic_DNA"/>
</dbReference>
<dbReference type="AlphaFoldDB" id="N4WP81"/>
<dbReference type="GO" id="GO:0020037">
    <property type="term" value="F:heme binding"/>
    <property type="evidence" value="ECO:0007669"/>
    <property type="project" value="InterPro"/>
</dbReference>
<keyword evidence="1" id="KW-0472">Membrane</keyword>
<keyword evidence="4" id="KW-1185">Reference proteome</keyword>
<feature type="transmembrane region" description="Helical" evidence="1">
    <location>
        <begin position="212"/>
        <end position="234"/>
    </location>
</feature>
<name>N4WP81_9BACI</name>
<evidence type="ECO:0000259" key="2">
    <source>
        <dbReference type="Pfam" id="PF01578"/>
    </source>
</evidence>
<dbReference type="STRING" id="1308866.J416_02721"/>
<keyword evidence="1" id="KW-0812">Transmembrane</keyword>
<feature type="domain" description="Cytochrome c assembly protein" evidence="2">
    <location>
        <begin position="72"/>
        <end position="268"/>
    </location>
</feature>
<dbReference type="OrthoDB" id="2417400at2"/>
<dbReference type="eggNOG" id="COG0755">
    <property type="taxonomic scope" value="Bacteria"/>
</dbReference>
<dbReference type="PANTHER" id="PTHR38034">
    <property type="entry name" value="INNER MEMBRANE PROTEIN YPJD"/>
    <property type="match status" value="1"/>
</dbReference>
<reference evidence="3 4" key="1">
    <citation type="submission" date="2013-03" db="EMBL/GenBank/DDBJ databases">
        <title>Draft genome sequence of Gracibacillus halophilus YIM-C55.5, a moderately halophilic and thermophilic organism from the Xiaochaidamu salt lake.</title>
        <authorList>
            <person name="Sugumar T."/>
            <person name="Polireddy D.R."/>
            <person name="Antony A."/>
            <person name="Madhava Y.R."/>
            <person name="Sivakumar N."/>
        </authorList>
    </citation>
    <scope>NUCLEOTIDE SEQUENCE [LARGE SCALE GENOMIC DNA]</scope>
    <source>
        <strain evidence="3 4">YIM-C55.5</strain>
    </source>
</reference>
<dbReference type="InterPro" id="IPR002541">
    <property type="entry name" value="Cyt_c_assembly"/>
</dbReference>
<comment type="caution">
    <text evidence="3">The sequence shown here is derived from an EMBL/GenBank/DDBJ whole genome shotgun (WGS) entry which is preliminary data.</text>
</comment>
<accession>N4WP81</accession>
<proteinExistence type="predicted"/>
<protein>
    <submittedName>
        <fullName evidence="3">HemX protein</fullName>
    </submittedName>
</protein>
<feature type="transmembrane region" description="Helical" evidence="1">
    <location>
        <begin position="246"/>
        <end position="264"/>
    </location>
</feature>
<feature type="transmembrane region" description="Helical" evidence="1">
    <location>
        <begin position="131"/>
        <end position="161"/>
    </location>
</feature>
<dbReference type="PATRIC" id="fig|1308866.3.peg.554"/>
<feature type="transmembrane region" description="Helical" evidence="1">
    <location>
        <begin position="71"/>
        <end position="89"/>
    </location>
</feature>
<keyword evidence="1" id="KW-1133">Transmembrane helix</keyword>
<feature type="transmembrane region" description="Helical" evidence="1">
    <location>
        <begin position="6"/>
        <end position="24"/>
    </location>
</feature>
<dbReference type="RefSeq" id="WP_003464204.1">
    <property type="nucleotide sequence ID" value="NZ_APML01000010.1"/>
</dbReference>
<evidence type="ECO:0000256" key="1">
    <source>
        <dbReference type="SAM" id="Phobius"/>
    </source>
</evidence>
<feature type="transmembrane region" description="Helical" evidence="1">
    <location>
        <begin position="182"/>
        <end position="206"/>
    </location>
</feature>
<dbReference type="InterPro" id="IPR052372">
    <property type="entry name" value="YpjD/HemX"/>
</dbReference>
<dbReference type="Pfam" id="PF01578">
    <property type="entry name" value="Cytochrom_C_asm"/>
    <property type="match status" value="1"/>
</dbReference>
<dbReference type="GO" id="GO:0017004">
    <property type="term" value="P:cytochrome complex assembly"/>
    <property type="evidence" value="ECO:0007669"/>
    <property type="project" value="InterPro"/>
</dbReference>